<comment type="caution">
    <text evidence="1">The sequence shown here is derived from an EMBL/GenBank/DDBJ whole genome shotgun (WGS) entry which is preliminary data.</text>
</comment>
<evidence type="ECO:0000313" key="2">
    <source>
        <dbReference type="Proteomes" id="UP000789860"/>
    </source>
</evidence>
<gene>
    <name evidence="1" type="ORF">SCALOS_LOCUS7084</name>
</gene>
<reference evidence="1" key="1">
    <citation type="submission" date="2021-06" db="EMBL/GenBank/DDBJ databases">
        <authorList>
            <person name="Kallberg Y."/>
            <person name="Tangrot J."/>
            <person name="Rosling A."/>
        </authorList>
    </citation>
    <scope>NUCLEOTIDE SEQUENCE</scope>
    <source>
        <strain evidence="1">AU212A</strain>
    </source>
</reference>
<sequence>MLTDALYYRQHREYTSLGLDPTKFECMIESINPQLKIADLCNKFVNQHKLKVGLNLIASEVTWEAIDTISSLEYYAYAKTVEEFPKLVLEYPSIPIIFNGVSIHNPVNVKASRICHSVVTEYDLIEILTVYSYADNIIEHYISALKMILQINNKIQYLNEYVAPVVADWPRQIFIRKALYMHTVLNLQAAIPSEIKLLLSMLGPLHFSLNKLTHNRWIKIKSNIIRKFGQICKDIEYRTMLDLFDNLVPATLDVYAILLCS</sequence>
<protein>
    <submittedName>
        <fullName evidence="1">1405_t:CDS:1</fullName>
    </submittedName>
</protein>
<dbReference type="EMBL" id="CAJVPM010015088">
    <property type="protein sequence ID" value="CAG8605519.1"/>
    <property type="molecule type" value="Genomic_DNA"/>
</dbReference>
<accession>A0ACA9MS13</accession>
<organism evidence="1 2">
    <name type="scientific">Scutellospora calospora</name>
    <dbReference type="NCBI Taxonomy" id="85575"/>
    <lineage>
        <taxon>Eukaryota</taxon>
        <taxon>Fungi</taxon>
        <taxon>Fungi incertae sedis</taxon>
        <taxon>Mucoromycota</taxon>
        <taxon>Glomeromycotina</taxon>
        <taxon>Glomeromycetes</taxon>
        <taxon>Diversisporales</taxon>
        <taxon>Gigasporaceae</taxon>
        <taxon>Scutellospora</taxon>
    </lineage>
</organism>
<dbReference type="Proteomes" id="UP000789860">
    <property type="component" value="Unassembled WGS sequence"/>
</dbReference>
<proteinExistence type="predicted"/>
<name>A0ACA9MS13_9GLOM</name>
<evidence type="ECO:0000313" key="1">
    <source>
        <dbReference type="EMBL" id="CAG8605519.1"/>
    </source>
</evidence>
<feature type="non-terminal residue" evidence="1">
    <location>
        <position position="261"/>
    </location>
</feature>
<keyword evidence="2" id="KW-1185">Reference proteome</keyword>